<keyword evidence="7" id="KW-1185">Reference proteome</keyword>
<dbReference type="GO" id="GO:0003729">
    <property type="term" value="F:mRNA binding"/>
    <property type="evidence" value="ECO:0007669"/>
    <property type="project" value="TreeGrafter"/>
</dbReference>
<feature type="region of interest" description="Disordered" evidence="5">
    <location>
        <begin position="1"/>
        <end position="51"/>
    </location>
</feature>
<organism evidence="6 7">
    <name type="scientific">Favolaschia claudopus</name>
    <dbReference type="NCBI Taxonomy" id="2862362"/>
    <lineage>
        <taxon>Eukaryota</taxon>
        <taxon>Fungi</taxon>
        <taxon>Dikarya</taxon>
        <taxon>Basidiomycota</taxon>
        <taxon>Agaricomycotina</taxon>
        <taxon>Agaricomycetes</taxon>
        <taxon>Agaricomycetidae</taxon>
        <taxon>Agaricales</taxon>
        <taxon>Marasmiineae</taxon>
        <taxon>Mycenaceae</taxon>
        <taxon>Favolaschia</taxon>
    </lineage>
</organism>
<keyword evidence="4" id="KW-0507">mRNA processing</keyword>
<feature type="region of interest" description="Disordered" evidence="5">
    <location>
        <begin position="277"/>
        <end position="297"/>
    </location>
</feature>
<dbReference type="Pfam" id="PF06058">
    <property type="entry name" value="DCP1"/>
    <property type="match status" value="1"/>
</dbReference>
<feature type="compositionally biased region" description="Basic and acidic residues" evidence="5">
    <location>
        <begin position="624"/>
        <end position="633"/>
    </location>
</feature>
<dbReference type="GO" id="GO:0008047">
    <property type="term" value="F:enzyme activator activity"/>
    <property type="evidence" value="ECO:0007669"/>
    <property type="project" value="InterPro"/>
</dbReference>
<protein>
    <submittedName>
        <fullName evidence="6">Uncharacterized protein</fullName>
    </submittedName>
</protein>
<evidence type="ECO:0000256" key="4">
    <source>
        <dbReference type="ARBA" id="ARBA00022664"/>
    </source>
</evidence>
<evidence type="ECO:0000256" key="3">
    <source>
        <dbReference type="ARBA" id="ARBA00022490"/>
    </source>
</evidence>
<gene>
    <name evidence="6" type="ORF">R3P38DRAFT_2607968</name>
</gene>
<dbReference type="AlphaFoldDB" id="A0AAW0D600"/>
<reference evidence="6 7" key="1">
    <citation type="journal article" date="2024" name="J Genomics">
        <title>Draft genome sequencing and assembly of Favolaschia claudopus CIRM-BRFM 2984 isolated from oak limbs.</title>
        <authorList>
            <person name="Navarro D."/>
            <person name="Drula E."/>
            <person name="Chaduli D."/>
            <person name="Cazenave R."/>
            <person name="Ahrendt S."/>
            <person name="Wang J."/>
            <person name="Lipzen A."/>
            <person name="Daum C."/>
            <person name="Barry K."/>
            <person name="Grigoriev I.V."/>
            <person name="Favel A."/>
            <person name="Rosso M.N."/>
            <person name="Martin F."/>
        </authorList>
    </citation>
    <scope>NUCLEOTIDE SEQUENCE [LARGE SCALE GENOMIC DNA]</scope>
    <source>
        <strain evidence="6 7">CIRM-BRFM 2984</strain>
    </source>
</reference>
<evidence type="ECO:0000256" key="1">
    <source>
        <dbReference type="ARBA" id="ARBA00004496"/>
    </source>
</evidence>
<feature type="compositionally biased region" description="Low complexity" evidence="5">
    <location>
        <begin position="656"/>
        <end position="671"/>
    </location>
</feature>
<dbReference type="CDD" id="cd09804">
    <property type="entry name" value="Dcp1"/>
    <property type="match status" value="1"/>
</dbReference>
<evidence type="ECO:0000256" key="5">
    <source>
        <dbReference type="SAM" id="MobiDB-lite"/>
    </source>
</evidence>
<dbReference type="PANTHER" id="PTHR16290:SF0">
    <property type="entry name" value="DECAPPING PROTEIN 1, ISOFORM A"/>
    <property type="match status" value="1"/>
</dbReference>
<dbReference type="EMBL" id="JAWWNJ010000010">
    <property type="protein sequence ID" value="KAK7046869.1"/>
    <property type="molecule type" value="Genomic_DNA"/>
</dbReference>
<proteinExistence type="inferred from homology"/>
<dbReference type="InterPro" id="IPR010334">
    <property type="entry name" value="Dcp1"/>
</dbReference>
<feature type="region of interest" description="Disordered" evidence="5">
    <location>
        <begin position="387"/>
        <end position="633"/>
    </location>
</feature>
<feature type="region of interest" description="Disordered" evidence="5">
    <location>
        <begin position="651"/>
        <end position="678"/>
    </location>
</feature>
<comment type="caution">
    <text evidence="6">The sequence shown here is derived from an EMBL/GenBank/DDBJ whole genome shotgun (WGS) entry which is preliminary data.</text>
</comment>
<comment type="similarity">
    <text evidence="2">Belongs to the DCP1 family.</text>
</comment>
<keyword evidence="3" id="KW-0963">Cytoplasm</keyword>
<feature type="compositionally biased region" description="Gly residues" evidence="5">
    <location>
        <begin position="403"/>
        <end position="413"/>
    </location>
</feature>
<dbReference type="GO" id="GO:0000290">
    <property type="term" value="P:deadenylation-dependent decapping of nuclear-transcribed mRNA"/>
    <property type="evidence" value="ECO:0007669"/>
    <property type="project" value="InterPro"/>
</dbReference>
<feature type="compositionally biased region" description="Basic residues" evidence="5">
    <location>
        <begin position="614"/>
        <end position="623"/>
    </location>
</feature>
<feature type="compositionally biased region" description="Acidic residues" evidence="5">
    <location>
        <begin position="541"/>
        <end position="558"/>
    </location>
</feature>
<dbReference type="GO" id="GO:0031087">
    <property type="term" value="P:deadenylation-independent decapping of nuclear-transcribed mRNA"/>
    <property type="evidence" value="ECO:0007669"/>
    <property type="project" value="TreeGrafter"/>
</dbReference>
<evidence type="ECO:0000256" key="2">
    <source>
        <dbReference type="ARBA" id="ARBA00008778"/>
    </source>
</evidence>
<name>A0AAW0D600_9AGAR</name>
<sequence>MSRRRPPSRPHSTMYTPSPTLNGSPAASRAQHRPQQSQSAEQQPTNLGMSPQARYNHNLKVLRRRDPSIITIFDQFSHVCVYHHNGQTWEKNGFEGSMFLYERDSYPPYGLYILNRMGMDDYIQRLYPEDIAGIHGTYCMIRSYPDFTNRRISSVLSSHTEVPHKFSDAWAIPTLESLTEEDKGRFHTVGLWMFPTDAREPMLDVMMRLHSYVKLNVPYPEQFRYGPNRPPPPNPHLRTSAPSPPPQQQDNSLALSFPTETATELDQLFARMRTFSSPIASPTSPPAASPPSSRRTGSTITVASLFASLNGNASATPPPSTPSGTSLLDTIFASAAAANPAPAPPIHSPTPAVAPQILNHEVITTLLGLPPSRSASAASMSYSSDAFSLTSSQEGDNEYEESGSGGGGLGPAGSDGYPDQGHGGAFDSQALGGVQSGGRHLGGPTPRTSTRSLPVNAAGTGAVKVTNGKGRAHGDVTPRGQGPPPPGVNGHGNPVQRAPAPPPMESVGSTSTIRGAARSPSGPFAAGSELWPGGRAVVDDNSFDADGPEEGEIVELDFADTSALSDPDVFRQVQQRARRTHHDNGEDAGGNSANRFDDADRGSPASGGRERRDRGKGRKKGRRERAAERAAERSLEATRLLQIMDSSSVRERLGLPASSSSSRSASASPSPERMEYHHAQPVPTAPSSFVPAPSVVAQPKMVNGYTASTAARVSPPNVNANGLDPVAARDSIVSTLARRLPAMEKNAFMRELLTLIHTDKAFVDALWQDYTTRTE</sequence>
<dbReference type="GO" id="GO:0000932">
    <property type="term" value="C:P-body"/>
    <property type="evidence" value="ECO:0007669"/>
    <property type="project" value="TreeGrafter"/>
</dbReference>
<comment type="subcellular location">
    <subcellularLocation>
        <location evidence="1">Cytoplasm</location>
    </subcellularLocation>
</comment>
<feature type="compositionally biased region" description="Polar residues" evidence="5">
    <location>
        <begin position="13"/>
        <end position="25"/>
    </location>
</feature>
<feature type="compositionally biased region" description="Polar residues" evidence="5">
    <location>
        <begin position="33"/>
        <end position="51"/>
    </location>
</feature>
<feature type="region of interest" description="Disordered" evidence="5">
    <location>
        <begin position="223"/>
        <end position="252"/>
    </location>
</feature>
<dbReference type="GO" id="GO:0006397">
    <property type="term" value="P:mRNA processing"/>
    <property type="evidence" value="ECO:0007669"/>
    <property type="project" value="UniProtKB-KW"/>
</dbReference>
<accession>A0AAW0D600</accession>
<dbReference type="SUPFAM" id="SSF50729">
    <property type="entry name" value="PH domain-like"/>
    <property type="match status" value="1"/>
</dbReference>
<dbReference type="Proteomes" id="UP001362999">
    <property type="component" value="Unassembled WGS sequence"/>
</dbReference>
<dbReference type="Gene3D" id="2.30.29.30">
    <property type="entry name" value="Pleckstrin-homology domain (PH domain)/Phosphotyrosine-binding domain (PTB)"/>
    <property type="match status" value="1"/>
</dbReference>
<dbReference type="InterPro" id="IPR011993">
    <property type="entry name" value="PH-like_dom_sf"/>
</dbReference>
<evidence type="ECO:0000313" key="7">
    <source>
        <dbReference type="Proteomes" id="UP001362999"/>
    </source>
</evidence>
<evidence type="ECO:0000313" key="6">
    <source>
        <dbReference type="EMBL" id="KAK7046869.1"/>
    </source>
</evidence>
<dbReference type="PANTHER" id="PTHR16290">
    <property type="entry name" value="TRANSCRIPTION FACTOR SMIF DECAPPING ENZYME DCP1"/>
    <property type="match status" value="1"/>
</dbReference>